<name>A0AAD4ER42_9PEZI</name>
<evidence type="ECO:0000313" key="2">
    <source>
        <dbReference type="EMBL" id="KAG7285835.1"/>
    </source>
</evidence>
<dbReference type="Proteomes" id="UP001197093">
    <property type="component" value="Unassembled WGS sequence"/>
</dbReference>
<protein>
    <recommendedName>
        <fullName evidence="4">F-box domain-containing protein</fullName>
    </recommendedName>
</protein>
<proteinExistence type="predicted"/>
<evidence type="ECO:0008006" key="4">
    <source>
        <dbReference type="Google" id="ProtNLM"/>
    </source>
</evidence>
<keyword evidence="3" id="KW-1185">Reference proteome</keyword>
<accession>A0AAD4ER42</accession>
<feature type="compositionally biased region" description="Polar residues" evidence="1">
    <location>
        <begin position="45"/>
        <end position="65"/>
    </location>
</feature>
<evidence type="ECO:0000256" key="1">
    <source>
        <dbReference type="SAM" id="MobiDB-lite"/>
    </source>
</evidence>
<evidence type="ECO:0000313" key="3">
    <source>
        <dbReference type="Proteomes" id="UP001197093"/>
    </source>
</evidence>
<feature type="region of interest" description="Disordered" evidence="1">
    <location>
        <begin position="14"/>
        <end position="81"/>
    </location>
</feature>
<reference evidence="2" key="1">
    <citation type="submission" date="2023-02" db="EMBL/GenBank/DDBJ databases">
        <authorList>
            <person name="Palmer J.M."/>
        </authorList>
    </citation>
    <scope>NUCLEOTIDE SEQUENCE</scope>
    <source>
        <strain evidence="2">FW57</strain>
    </source>
</reference>
<gene>
    <name evidence="2" type="ORF">NEMBOFW57_008129</name>
</gene>
<dbReference type="AlphaFoldDB" id="A0AAD4ER42"/>
<dbReference type="EMBL" id="JAHCVI010000004">
    <property type="protein sequence ID" value="KAG7285835.1"/>
    <property type="molecule type" value="Genomic_DNA"/>
</dbReference>
<comment type="caution">
    <text evidence="2">The sequence shown here is derived from an EMBL/GenBank/DDBJ whole genome shotgun (WGS) entry which is preliminary data.</text>
</comment>
<sequence length="403" mass="45895">MASIRPSFPRLELLTGLLAPPPQPGAESASGPVPSAGRRRDGPISETTHQPRASQQQLNTRSGSGTPLPAETPSTLPATDVVPRALPRATLESLPPELRCLIISHLKGIEELAALTRASPVFYQQYLLDRPPLLRRLLRAKFRDCLPDVYAVHASAALYDASDDPTRPPAVEVIRAFFDEYPAWRGTPRDVLMERCTEAELVGMASFYLSLGRPLMLRLADMFCHHLDPSCRHPSCRLVTPSRLFRALCRFQVYCNLFGAGHRGSRAVAIFEPEEILARFFGRFAPWEVEEVHWVYALVASEFDKVFDAIQWDVSRLHPRSASWARPHIDEPPKTFDLDHEFTRQCLREGTVSRGLRLFYSIPWMRKYDNQSSHENLVQRMRECMVRNPWFQFETALSHLRRS</sequence>
<organism evidence="2 3">
    <name type="scientific">Staphylotrichum longicolle</name>
    <dbReference type="NCBI Taxonomy" id="669026"/>
    <lineage>
        <taxon>Eukaryota</taxon>
        <taxon>Fungi</taxon>
        <taxon>Dikarya</taxon>
        <taxon>Ascomycota</taxon>
        <taxon>Pezizomycotina</taxon>
        <taxon>Sordariomycetes</taxon>
        <taxon>Sordariomycetidae</taxon>
        <taxon>Sordariales</taxon>
        <taxon>Chaetomiaceae</taxon>
        <taxon>Staphylotrichum</taxon>
    </lineage>
</organism>